<evidence type="ECO:0000256" key="1">
    <source>
        <dbReference type="SAM" id="MobiDB-lite"/>
    </source>
</evidence>
<reference evidence="2 3" key="1">
    <citation type="submission" date="2014-06" db="EMBL/GenBank/DDBJ databases">
        <authorList>
            <person name="Swart Estienne"/>
        </authorList>
    </citation>
    <scope>NUCLEOTIDE SEQUENCE [LARGE SCALE GENOMIC DNA]</scope>
    <source>
        <strain evidence="2 3">130c</strain>
    </source>
</reference>
<sequence length="430" mass="49088">MDKSQKQRQAPLKQTQNANNQRELRALIKRNKLQKIYKFHTAVRNSRYIKSEFIEFQAEIEAISMNLGQNSKITVISYFLKILGRRESFSVTRNSALGRNVRSASQDIFHRPNSTSTFWQSMVSMQRVNKWDGNYSPNERARDRSAPVGLAAIGQPGSGGFGKSAPAFGGNRSTTRSVSKGAGNNDNDYGIWGKKSTQEYYQNRDTSPAFGAQRVRAIKEDLETTSNHSDMSASRGDNFKSRQALTQKSQARFTYSQIQMGIDESNVTNQFSPDIVQKKYNDSKNQLLVDKSKQNKVLQGDAQKNTIKQKADVNSKINGKVNARLRYFTSQISNIPGPNDVGTSTMAEDLGKDRRDNMVMSDPKFRLRNEYYLSSYYQNMNNNKYKSDFQPGKEYESYKKDVNDKLEHRKTTPFAASQRQKFYHGKTQIY</sequence>
<protein>
    <submittedName>
        <fullName evidence="2">Uncharacterized protein</fullName>
    </submittedName>
</protein>
<name>A0A077ZZQ8_STYLE</name>
<evidence type="ECO:0000313" key="3">
    <source>
        <dbReference type="Proteomes" id="UP000039865"/>
    </source>
</evidence>
<dbReference type="AlphaFoldDB" id="A0A077ZZQ8"/>
<dbReference type="InParanoid" id="A0A077ZZQ8"/>
<proteinExistence type="predicted"/>
<feature type="region of interest" description="Disordered" evidence="1">
    <location>
        <begin position="161"/>
        <end position="192"/>
    </location>
</feature>
<dbReference type="EMBL" id="CCKQ01004260">
    <property type="protein sequence ID" value="CDW75416.1"/>
    <property type="molecule type" value="Genomic_DNA"/>
</dbReference>
<feature type="region of interest" description="Disordered" evidence="1">
    <location>
        <begin position="1"/>
        <end position="21"/>
    </location>
</feature>
<keyword evidence="3" id="KW-1185">Reference proteome</keyword>
<gene>
    <name evidence="2" type="primary">Contig1999.g2158</name>
    <name evidence="2" type="ORF">STYLEM_4406</name>
</gene>
<evidence type="ECO:0000313" key="2">
    <source>
        <dbReference type="EMBL" id="CDW75416.1"/>
    </source>
</evidence>
<feature type="compositionally biased region" description="Polar residues" evidence="1">
    <location>
        <begin position="171"/>
        <end position="187"/>
    </location>
</feature>
<dbReference type="Proteomes" id="UP000039865">
    <property type="component" value="Unassembled WGS sequence"/>
</dbReference>
<feature type="compositionally biased region" description="Polar residues" evidence="1">
    <location>
        <begin position="12"/>
        <end position="21"/>
    </location>
</feature>
<accession>A0A077ZZQ8</accession>
<organism evidence="2 3">
    <name type="scientific">Stylonychia lemnae</name>
    <name type="common">Ciliate</name>
    <dbReference type="NCBI Taxonomy" id="5949"/>
    <lineage>
        <taxon>Eukaryota</taxon>
        <taxon>Sar</taxon>
        <taxon>Alveolata</taxon>
        <taxon>Ciliophora</taxon>
        <taxon>Intramacronucleata</taxon>
        <taxon>Spirotrichea</taxon>
        <taxon>Stichotrichia</taxon>
        <taxon>Sporadotrichida</taxon>
        <taxon>Oxytrichidae</taxon>
        <taxon>Stylonychinae</taxon>
        <taxon>Stylonychia</taxon>
    </lineage>
</organism>